<reference evidence="2" key="1">
    <citation type="journal article" date="2021" name="Sci. Adv.">
        <title>The American lobster genome reveals insights on longevity, neural, and immune adaptations.</title>
        <authorList>
            <person name="Polinski J.M."/>
            <person name="Zimin A.V."/>
            <person name="Clark K.F."/>
            <person name="Kohn A.B."/>
            <person name="Sadowski N."/>
            <person name="Timp W."/>
            <person name="Ptitsyn A."/>
            <person name="Khanna P."/>
            <person name="Romanova D.Y."/>
            <person name="Williams P."/>
            <person name="Greenwood S.J."/>
            <person name="Moroz L.L."/>
            <person name="Walt D.R."/>
            <person name="Bodnar A.G."/>
        </authorList>
    </citation>
    <scope>NUCLEOTIDE SEQUENCE</scope>
    <source>
        <strain evidence="2">GMGI-L3</strain>
    </source>
</reference>
<dbReference type="PANTHER" id="PTHR10166:SF66">
    <property type="entry name" value="VWFA AND CACHE DOMAIN-CONTAINING PROTEIN CG16868"/>
    <property type="match status" value="1"/>
</dbReference>
<dbReference type="Gene3D" id="3.30.450.20">
    <property type="entry name" value="PAS domain"/>
    <property type="match status" value="2"/>
</dbReference>
<dbReference type="Proteomes" id="UP000747542">
    <property type="component" value="Unassembled WGS sequence"/>
</dbReference>
<sequence>MWDNQEVRGHEKLHEITQRVTKLFEQSIRAVEDLQLVVEQEYETWPSLPRGQINESVLCCKAEEPSSTGCSLLATHGQQDELILATQTPASVLFEMNRIQNLYKNRITQYYFTQAKSPEPRDVVVVVDAEQRPNPLLQKLVQRTFNALSPLDRVALCLPEDDTCSRGSLSPGVAGGWPEVDQPLRRQKLLGTVIVGSRRNKERLNDLLNAWLKSRPPTVLPSSDGVVPSTVLPSGNTSRNTSPSSAISSGFSSHIAALTAGTEVLLNSFKQPFNLPAESPHFVMVYVTDRSGWQHWEEDEELMAALNGTLDQSISIVVNPIKDAGEGVKDTELLHLNKSTLKLVAFPTLEKFYASQTSVSSFGVTVTERPVIPMPYWDAFGDGYIMSVCLPLSARGEFVGATCIDYSIINLLADVSIDDINNAYVFIVNSQGNTVVHPLLPSPHALTMDPAYVTIDKLERDPNVRSFLRDIVRQKPGFKVMGRLNLPNAVQRQRASLRYLWGPINGTDLSIALVLPLKSGKVMASKYHCYNSTDCHMKDFHYHLPKPSNTRSFCRFFGTKDLRASVKLVEKAERVWKRAANLSNYIGQQYMGTADGTLIAFPGTVLKQTYDHRTRPWYLLAISTNEEDAVSMTTPYCDELGAGMMYTITKALQGPLGNPMAVVAGDFTLHTSPRDCHNDTDLISAHITSIAPDIARDLISSKVLRRHGCHDYEREVTFYFWSMELNGYKTQHKGKYYLMYKIPASNLFLVVRTERLMGYDSCHCDHFLNEETMECRNTCDLACECPCVAGLNTRPCHDLASDLHRWPLPACKPRGLTLTTAKNYTSKQLSALPPCNNAKCDVFEDET</sequence>
<evidence type="ECO:0000256" key="1">
    <source>
        <dbReference type="SAM" id="MobiDB-lite"/>
    </source>
</evidence>
<accession>A0A8J5N9B8</accession>
<dbReference type="SUPFAM" id="SSF103190">
    <property type="entry name" value="Sensory domain-like"/>
    <property type="match status" value="1"/>
</dbReference>
<dbReference type="PANTHER" id="PTHR10166">
    <property type="entry name" value="VOLTAGE-DEPENDENT CALCIUM CHANNEL SUBUNIT ALPHA-2/DELTA-RELATED"/>
    <property type="match status" value="1"/>
</dbReference>
<feature type="compositionally biased region" description="Polar residues" evidence="1">
    <location>
        <begin position="231"/>
        <end position="241"/>
    </location>
</feature>
<keyword evidence="3" id="KW-1185">Reference proteome</keyword>
<gene>
    <name evidence="2" type="primary">CACHD1-L2</name>
    <name evidence="2" type="ORF">Hamer_G025771</name>
</gene>
<proteinExistence type="predicted"/>
<dbReference type="InterPro" id="IPR029151">
    <property type="entry name" value="Sensor-like_sf"/>
</dbReference>
<organism evidence="2 3">
    <name type="scientific">Homarus americanus</name>
    <name type="common">American lobster</name>
    <dbReference type="NCBI Taxonomy" id="6706"/>
    <lineage>
        <taxon>Eukaryota</taxon>
        <taxon>Metazoa</taxon>
        <taxon>Ecdysozoa</taxon>
        <taxon>Arthropoda</taxon>
        <taxon>Crustacea</taxon>
        <taxon>Multicrustacea</taxon>
        <taxon>Malacostraca</taxon>
        <taxon>Eumalacostraca</taxon>
        <taxon>Eucarida</taxon>
        <taxon>Decapoda</taxon>
        <taxon>Pleocyemata</taxon>
        <taxon>Astacidea</taxon>
        <taxon>Nephropoidea</taxon>
        <taxon>Nephropidae</taxon>
        <taxon>Homarus</taxon>
    </lineage>
</organism>
<comment type="caution">
    <text evidence="2">The sequence shown here is derived from an EMBL/GenBank/DDBJ whole genome shotgun (WGS) entry which is preliminary data.</text>
</comment>
<dbReference type="GO" id="GO:0005245">
    <property type="term" value="F:voltage-gated calcium channel activity"/>
    <property type="evidence" value="ECO:0007669"/>
    <property type="project" value="TreeGrafter"/>
</dbReference>
<evidence type="ECO:0000313" key="3">
    <source>
        <dbReference type="Proteomes" id="UP000747542"/>
    </source>
</evidence>
<protein>
    <submittedName>
        <fullName evidence="2">VWFA and cache domain-containing protein 1-like 2</fullName>
    </submittedName>
</protein>
<evidence type="ECO:0000313" key="2">
    <source>
        <dbReference type="EMBL" id="KAG7175915.1"/>
    </source>
</evidence>
<dbReference type="EMBL" id="JAHLQT010004620">
    <property type="protein sequence ID" value="KAG7175915.1"/>
    <property type="molecule type" value="Genomic_DNA"/>
</dbReference>
<name>A0A8J5N9B8_HOMAM</name>
<dbReference type="InterPro" id="IPR051173">
    <property type="entry name" value="Ca_channel_alpha-2/delta"/>
</dbReference>
<dbReference type="GO" id="GO:0005891">
    <property type="term" value="C:voltage-gated calcium channel complex"/>
    <property type="evidence" value="ECO:0007669"/>
    <property type="project" value="TreeGrafter"/>
</dbReference>
<dbReference type="AlphaFoldDB" id="A0A8J5N9B8"/>
<feature type="region of interest" description="Disordered" evidence="1">
    <location>
        <begin position="222"/>
        <end position="246"/>
    </location>
</feature>